<name>A0A840QE33_9PSEU</name>
<dbReference type="InterPro" id="IPR014016">
    <property type="entry name" value="UvrD-like_ATP-bd"/>
</dbReference>
<sequence>MISEKDPLNGWHPVGIDQLEPAARDALPATGCTAAIAGPGAGKTEFLAQKVAYLLQTGACPAPRRILAISFKRDAAANLECRGRDRIPEHAERFVSMTFDKFTRASSRPGR</sequence>
<proteinExistence type="predicted"/>
<dbReference type="GO" id="GO:0004386">
    <property type="term" value="F:helicase activity"/>
    <property type="evidence" value="ECO:0007669"/>
    <property type="project" value="UniProtKB-KW"/>
</dbReference>
<evidence type="ECO:0000313" key="7">
    <source>
        <dbReference type="Proteomes" id="UP000584374"/>
    </source>
</evidence>
<evidence type="ECO:0000256" key="2">
    <source>
        <dbReference type="ARBA" id="ARBA00022801"/>
    </source>
</evidence>
<dbReference type="Proteomes" id="UP000584374">
    <property type="component" value="Unassembled WGS sequence"/>
</dbReference>
<dbReference type="Pfam" id="PF00580">
    <property type="entry name" value="UvrD-helicase"/>
    <property type="match status" value="1"/>
</dbReference>
<dbReference type="RefSeq" id="WP_184727890.1">
    <property type="nucleotide sequence ID" value="NZ_JACHIW010000001.1"/>
</dbReference>
<dbReference type="AlphaFoldDB" id="A0A840QE33"/>
<evidence type="ECO:0000313" key="6">
    <source>
        <dbReference type="EMBL" id="MBB5156829.1"/>
    </source>
</evidence>
<organism evidence="6 7">
    <name type="scientific">Saccharopolyspora phatthalungensis</name>
    <dbReference type="NCBI Taxonomy" id="664693"/>
    <lineage>
        <taxon>Bacteria</taxon>
        <taxon>Bacillati</taxon>
        <taxon>Actinomycetota</taxon>
        <taxon>Actinomycetes</taxon>
        <taxon>Pseudonocardiales</taxon>
        <taxon>Pseudonocardiaceae</taxon>
        <taxon>Saccharopolyspora</taxon>
    </lineage>
</organism>
<keyword evidence="3 6" id="KW-0347">Helicase</keyword>
<keyword evidence="7" id="KW-1185">Reference proteome</keyword>
<evidence type="ECO:0000256" key="1">
    <source>
        <dbReference type="ARBA" id="ARBA00022741"/>
    </source>
</evidence>
<accession>A0A840QE33</accession>
<dbReference type="InterPro" id="IPR027417">
    <property type="entry name" value="P-loop_NTPase"/>
</dbReference>
<keyword evidence="4" id="KW-0067">ATP-binding</keyword>
<reference evidence="6 7" key="1">
    <citation type="submission" date="2020-08" db="EMBL/GenBank/DDBJ databases">
        <title>Sequencing the genomes of 1000 actinobacteria strains.</title>
        <authorList>
            <person name="Klenk H.-P."/>
        </authorList>
    </citation>
    <scope>NUCLEOTIDE SEQUENCE [LARGE SCALE GENOMIC DNA]</scope>
    <source>
        <strain evidence="6 7">DSM 45584</strain>
    </source>
</reference>
<dbReference type="GO" id="GO:0005524">
    <property type="term" value="F:ATP binding"/>
    <property type="evidence" value="ECO:0007669"/>
    <property type="project" value="UniProtKB-KW"/>
</dbReference>
<dbReference type="GO" id="GO:0016787">
    <property type="term" value="F:hydrolase activity"/>
    <property type="evidence" value="ECO:0007669"/>
    <property type="project" value="UniProtKB-KW"/>
</dbReference>
<keyword evidence="2" id="KW-0378">Hydrolase</keyword>
<protein>
    <submittedName>
        <fullName evidence="6">Superfamily I DNA/RNA helicase</fullName>
    </submittedName>
</protein>
<evidence type="ECO:0000256" key="4">
    <source>
        <dbReference type="ARBA" id="ARBA00022840"/>
    </source>
</evidence>
<evidence type="ECO:0000256" key="3">
    <source>
        <dbReference type="ARBA" id="ARBA00022806"/>
    </source>
</evidence>
<evidence type="ECO:0000259" key="5">
    <source>
        <dbReference type="Pfam" id="PF00580"/>
    </source>
</evidence>
<keyword evidence="1" id="KW-0547">Nucleotide-binding</keyword>
<feature type="domain" description="UvrD-like helicase ATP-binding" evidence="5">
    <location>
        <begin position="30"/>
        <end position="104"/>
    </location>
</feature>
<dbReference type="EMBL" id="JACHIW010000001">
    <property type="protein sequence ID" value="MBB5156829.1"/>
    <property type="molecule type" value="Genomic_DNA"/>
</dbReference>
<dbReference type="SUPFAM" id="SSF52540">
    <property type="entry name" value="P-loop containing nucleoside triphosphate hydrolases"/>
    <property type="match status" value="1"/>
</dbReference>
<comment type="caution">
    <text evidence="6">The sequence shown here is derived from an EMBL/GenBank/DDBJ whole genome shotgun (WGS) entry which is preliminary data.</text>
</comment>
<dbReference type="Gene3D" id="3.40.50.300">
    <property type="entry name" value="P-loop containing nucleotide triphosphate hydrolases"/>
    <property type="match status" value="1"/>
</dbReference>
<gene>
    <name evidence="6" type="ORF">BJ970_004363</name>
</gene>